<dbReference type="InterPro" id="IPR015847">
    <property type="entry name" value="ExoRNase_PH_dom2"/>
</dbReference>
<dbReference type="GO" id="GO:0035925">
    <property type="term" value="F:mRNA 3'-UTR AU-rich region binding"/>
    <property type="evidence" value="ECO:0000318"/>
    <property type="project" value="GO_Central"/>
</dbReference>
<feature type="domain" description="Exoribonuclease phosphorolytic" evidence="8">
    <location>
        <begin position="219"/>
        <end position="283"/>
    </location>
</feature>
<dbReference type="GO" id="GO:0071038">
    <property type="term" value="P:TRAMP-dependent tRNA surveillance pathway"/>
    <property type="evidence" value="ECO:0000318"/>
    <property type="project" value="GO_Central"/>
</dbReference>
<sequence>MLPALVPLAKAEAQYILDGVQEDIRNDGRQRHHARPYHIETGLVSNANGSARAQHVGTDVLVGVKAERGVALGQNEDEGQIEVLSRMFKKTQHALGNVVEQFAVQFASSATAMLSGREREDYGRAIALALQEMADVRGAIDRQALCIIAGREAFTLKVDVMILAANGGAIYDTAAVAVYAALASCDIPSVTLVKDADGDVVDWEFADTPDHQLDVSRLPLLTTIASINDFAVLDATTAEMACADAAMILGIDAQGELCTCRLVGRTGGVDPELLTEMTLMAQEAGKASVASVRNALQQEAALDRSPIAVGFLR</sequence>
<dbReference type="InterPro" id="IPR020568">
    <property type="entry name" value="Ribosomal_Su5_D2-typ_SF"/>
</dbReference>
<protein>
    <recommendedName>
        <fullName evidence="6">Ribosomal RNA-processing protein 42</fullName>
    </recommendedName>
</protein>
<dbReference type="OMA" id="YNTRIPK"/>
<dbReference type="EMBL" id="CH991548">
    <property type="protein sequence ID" value="EDQ90341.1"/>
    <property type="molecule type" value="Genomic_DNA"/>
</dbReference>
<evidence type="ECO:0000256" key="1">
    <source>
        <dbReference type="ARBA" id="ARBA00004496"/>
    </source>
</evidence>
<dbReference type="KEGG" id="mbr:MONBRDRAFT_24698"/>
<name>A9UX75_MONBE</name>
<dbReference type="Pfam" id="PF03725">
    <property type="entry name" value="RNase_PH_C"/>
    <property type="match status" value="1"/>
</dbReference>
<comment type="similarity">
    <text evidence="3">Belongs to the RNase PH family.</text>
</comment>
<evidence type="ECO:0000256" key="6">
    <source>
        <dbReference type="ARBA" id="ARBA00042523"/>
    </source>
</evidence>
<dbReference type="Pfam" id="PF01138">
    <property type="entry name" value="RNase_PH"/>
    <property type="match status" value="1"/>
</dbReference>
<dbReference type="GO" id="GO:0071028">
    <property type="term" value="P:nuclear mRNA surveillance"/>
    <property type="evidence" value="ECO:0000318"/>
    <property type="project" value="GO_Central"/>
</dbReference>
<keyword evidence="5" id="KW-0271">Exosome</keyword>
<keyword evidence="4" id="KW-0963">Cytoplasm</keyword>
<reference evidence="9 10" key="1">
    <citation type="journal article" date="2008" name="Nature">
        <title>The genome of the choanoflagellate Monosiga brevicollis and the origin of metazoans.</title>
        <authorList>
            <consortium name="JGI Sequencing"/>
            <person name="King N."/>
            <person name="Westbrook M.J."/>
            <person name="Young S.L."/>
            <person name="Kuo A."/>
            <person name="Abedin M."/>
            <person name="Chapman J."/>
            <person name="Fairclough S."/>
            <person name="Hellsten U."/>
            <person name="Isogai Y."/>
            <person name="Letunic I."/>
            <person name="Marr M."/>
            <person name="Pincus D."/>
            <person name="Putnam N."/>
            <person name="Rokas A."/>
            <person name="Wright K.J."/>
            <person name="Zuzow R."/>
            <person name="Dirks W."/>
            <person name="Good M."/>
            <person name="Goodstein D."/>
            <person name="Lemons D."/>
            <person name="Li W."/>
            <person name="Lyons J.B."/>
            <person name="Morris A."/>
            <person name="Nichols S."/>
            <person name="Richter D.J."/>
            <person name="Salamov A."/>
            <person name="Bork P."/>
            <person name="Lim W.A."/>
            <person name="Manning G."/>
            <person name="Miller W.T."/>
            <person name="McGinnis W."/>
            <person name="Shapiro H."/>
            <person name="Tjian R."/>
            <person name="Grigoriev I.V."/>
            <person name="Rokhsar D."/>
        </authorList>
    </citation>
    <scope>NUCLEOTIDE SEQUENCE [LARGE SCALE GENOMIC DNA]</scope>
    <source>
        <strain evidence="10">MX1 / ATCC 50154</strain>
    </source>
</reference>
<evidence type="ECO:0000256" key="4">
    <source>
        <dbReference type="ARBA" id="ARBA00022490"/>
    </source>
</evidence>
<dbReference type="GeneID" id="5890325"/>
<dbReference type="GO" id="GO:0000467">
    <property type="term" value="P:exonucleolytic trimming to generate mature 3'-end of 5.8S rRNA from tricistronic rRNA transcript (SSU-rRNA, 5.8S rRNA, LSU-rRNA)"/>
    <property type="evidence" value="ECO:0000318"/>
    <property type="project" value="GO_Central"/>
</dbReference>
<dbReference type="InterPro" id="IPR001247">
    <property type="entry name" value="ExoRNase_PH_dom1"/>
</dbReference>
<dbReference type="Proteomes" id="UP000001357">
    <property type="component" value="Unassembled WGS sequence"/>
</dbReference>
<evidence type="ECO:0000256" key="2">
    <source>
        <dbReference type="ARBA" id="ARBA00004604"/>
    </source>
</evidence>
<organism evidence="9 10">
    <name type="scientific">Monosiga brevicollis</name>
    <name type="common">Choanoflagellate</name>
    <dbReference type="NCBI Taxonomy" id="81824"/>
    <lineage>
        <taxon>Eukaryota</taxon>
        <taxon>Choanoflagellata</taxon>
        <taxon>Craspedida</taxon>
        <taxon>Salpingoecidae</taxon>
        <taxon>Monosiga</taxon>
    </lineage>
</organism>
<dbReference type="eggNOG" id="KOG1612">
    <property type="taxonomic scope" value="Eukaryota"/>
</dbReference>
<keyword evidence="10" id="KW-1185">Reference proteome</keyword>
<evidence type="ECO:0000313" key="9">
    <source>
        <dbReference type="EMBL" id="EDQ90341.1"/>
    </source>
</evidence>
<dbReference type="GO" id="GO:0071035">
    <property type="term" value="P:nuclear polyadenylation-dependent rRNA catabolic process"/>
    <property type="evidence" value="ECO:0000318"/>
    <property type="project" value="GO_Central"/>
</dbReference>
<dbReference type="RefSeq" id="XP_001745108.1">
    <property type="nucleotide sequence ID" value="XM_001745056.1"/>
</dbReference>
<dbReference type="GO" id="GO:0000176">
    <property type="term" value="C:nuclear exosome (RNase complex)"/>
    <property type="evidence" value="ECO:0000318"/>
    <property type="project" value="GO_Central"/>
</dbReference>
<dbReference type="GO" id="GO:0005730">
    <property type="term" value="C:nucleolus"/>
    <property type="evidence" value="ECO:0007669"/>
    <property type="project" value="UniProtKB-SubCell"/>
</dbReference>
<evidence type="ECO:0000259" key="8">
    <source>
        <dbReference type="Pfam" id="PF03725"/>
    </source>
</evidence>
<dbReference type="AlphaFoldDB" id="A9UX75"/>
<dbReference type="InterPro" id="IPR027408">
    <property type="entry name" value="PNPase/RNase_PH_dom_sf"/>
</dbReference>
<dbReference type="PANTHER" id="PTHR11097:SF8">
    <property type="entry name" value="EXOSOME COMPLEX COMPONENT RRP42"/>
    <property type="match status" value="1"/>
</dbReference>
<gene>
    <name evidence="9" type="ORF">MONBRDRAFT_24698</name>
</gene>
<proteinExistence type="inferred from homology"/>
<evidence type="ECO:0000256" key="3">
    <source>
        <dbReference type="ARBA" id="ARBA00006678"/>
    </source>
</evidence>
<dbReference type="FunCoup" id="A9UX75">
    <property type="interactions" value="1388"/>
</dbReference>
<dbReference type="GO" id="GO:0016075">
    <property type="term" value="P:rRNA catabolic process"/>
    <property type="evidence" value="ECO:0000318"/>
    <property type="project" value="GO_Central"/>
</dbReference>
<dbReference type="FunFam" id="3.30.230.70:FF:000055">
    <property type="entry name" value="RNasePH-like protein"/>
    <property type="match status" value="1"/>
</dbReference>
<dbReference type="SUPFAM" id="SSF54211">
    <property type="entry name" value="Ribosomal protein S5 domain 2-like"/>
    <property type="match status" value="1"/>
</dbReference>
<dbReference type="InterPro" id="IPR050590">
    <property type="entry name" value="Exosome_comp_Rrp42_subfam"/>
</dbReference>
<evidence type="ECO:0000256" key="5">
    <source>
        <dbReference type="ARBA" id="ARBA00022835"/>
    </source>
</evidence>
<dbReference type="InterPro" id="IPR036345">
    <property type="entry name" value="ExoRNase_PH_dom2_sf"/>
</dbReference>
<dbReference type="PANTHER" id="PTHR11097">
    <property type="entry name" value="EXOSOME COMPLEX EXONUCLEASE RIBOSOMAL RNA PROCESSING PROTEIN"/>
    <property type="match status" value="1"/>
</dbReference>
<evidence type="ECO:0000313" key="10">
    <source>
        <dbReference type="Proteomes" id="UP000001357"/>
    </source>
</evidence>
<dbReference type="InParanoid" id="A9UX75"/>
<accession>A9UX75</accession>
<dbReference type="GO" id="GO:0000177">
    <property type="term" value="C:cytoplasmic exosome (RNase complex)"/>
    <property type="evidence" value="ECO:0000318"/>
    <property type="project" value="GO_Central"/>
</dbReference>
<dbReference type="GO" id="GO:0034473">
    <property type="term" value="P:U1 snRNA 3'-end processing"/>
    <property type="evidence" value="ECO:0000318"/>
    <property type="project" value="GO_Central"/>
</dbReference>
<dbReference type="GO" id="GO:0034476">
    <property type="term" value="P:U5 snRNA 3'-end processing"/>
    <property type="evidence" value="ECO:0000318"/>
    <property type="project" value="GO_Central"/>
</dbReference>
<dbReference type="SUPFAM" id="SSF55666">
    <property type="entry name" value="Ribonuclease PH domain 2-like"/>
    <property type="match status" value="1"/>
</dbReference>
<dbReference type="Gene3D" id="3.30.230.70">
    <property type="entry name" value="GHMP Kinase, N-terminal domain"/>
    <property type="match status" value="1"/>
</dbReference>
<dbReference type="GO" id="GO:0034475">
    <property type="term" value="P:U4 snRNA 3'-end processing"/>
    <property type="evidence" value="ECO:0000318"/>
    <property type="project" value="GO_Central"/>
</dbReference>
<feature type="domain" description="Exoribonuclease phosphorolytic" evidence="7">
    <location>
        <begin position="34"/>
        <end position="188"/>
    </location>
</feature>
<dbReference type="STRING" id="81824.A9UX75"/>
<comment type="subcellular location">
    <subcellularLocation>
        <location evidence="1">Cytoplasm</location>
    </subcellularLocation>
    <subcellularLocation>
        <location evidence="2">Nucleus</location>
        <location evidence="2">Nucleolus</location>
    </subcellularLocation>
</comment>
<evidence type="ECO:0000259" key="7">
    <source>
        <dbReference type="Pfam" id="PF01138"/>
    </source>
</evidence>